<dbReference type="SUPFAM" id="SSF54001">
    <property type="entry name" value="Cysteine proteinases"/>
    <property type="match status" value="1"/>
</dbReference>
<comment type="similarity">
    <text evidence="2">Belongs to the peptidase C19 family.</text>
</comment>
<dbReference type="Gene3D" id="3.90.70.10">
    <property type="entry name" value="Cysteine proteinases"/>
    <property type="match status" value="1"/>
</dbReference>
<dbReference type="GO" id="GO:0016579">
    <property type="term" value="P:protein deubiquitination"/>
    <property type="evidence" value="ECO:0007669"/>
    <property type="project" value="InterPro"/>
</dbReference>
<evidence type="ECO:0000256" key="6">
    <source>
        <dbReference type="ARBA" id="ARBA00022801"/>
    </source>
</evidence>
<keyword evidence="7" id="KW-0788">Thiol protease</keyword>
<dbReference type="AlphaFoldDB" id="A0A0A8E3V9"/>
<gene>
    <name evidence="10" type="ORF">SD28_02930</name>
</gene>
<evidence type="ECO:0000256" key="3">
    <source>
        <dbReference type="ARBA" id="ARBA00012759"/>
    </source>
</evidence>
<dbReference type="GO" id="GO:0016791">
    <property type="term" value="F:phosphatase activity"/>
    <property type="evidence" value="ECO:0007669"/>
    <property type="project" value="InterPro"/>
</dbReference>
<feature type="region of interest" description="Disordered" evidence="8">
    <location>
        <begin position="356"/>
        <end position="377"/>
    </location>
</feature>
<dbReference type="InterPro" id="IPR029052">
    <property type="entry name" value="Metallo-depent_PP-like"/>
</dbReference>
<dbReference type="Proteomes" id="UP000031104">
    <property type="component" value="Chromosome"/>
</dbReference>
<evidence type="ECO:0000256" key="5">
    <source>
        <dbReference type="ARBA" id="ARBA00022786"/>
    </source>
</evidence>
<keyword evidence="4" id="KW-0645">Protease</keyword>
<dbReference type="Pfam" id="PF00443">
    <property type="entry name" value="UCH"/>
    <property type="match status" value="1"/>
</dbReference>
<dbReference type="GO" id="GO:0006508">
    <property type="term" value="P:proteolysis"/>
    <property type="evidence" value="ECO:0007669"/>
    <property type="project" value="UniProtKB-KW"/>
</dbReference>
<evidence type="ECO:0000256" key="1">
    <source>
        <dbReference type="ARBA" id="ARBA00000707"/>
    </source>
</evidence>
<dbReference type="InterPro" id="IPR038765">
    <property type="entry name" value="Papain-like_cys_pep_sf"/>
</dbReference>
<name>A0A0A8E3V9_9GAMM</name>
<dbReference type="Gene3D" id="3.60.21.10">
    <property type="match status" value="1"/>
</dbReference>
<dbReference type="Pfam" id="PF21663">
    <property type="entry name" value="WipA_Phos"/>
    <property type="match status" value="1"/>
</dbReference>
<dbReference type="PANTHER" id="PTHR24006">
    <property type="entry name" value="UBIQUITIN CARBOXYL-TERMINAL HYDROLASE"/>
    <property type="match status" value="1"/>
</dbReference>
<keyword evidence="11" id="KW-1185">Reference proteome</keyword>
<dbReference type="GO" id="GO:0004843">
    <property type="term" value="F:cysteine-type deubiquitinase activity"/>
    <property type="evidence" value="ECO:0007669"/>
    <property type="project" value="UniProtKB-EC"/>
</dbReference>
<evidence type="ECO:0000313" key="11">
    <source>
        <dbReference type="Proteomes" id="UP000031104"/>
    </source>
</evidence>
<dbReference type="InterPro" id="IPR028889">
    <property type="entry name" value="USP"/>
</dbReference>
<keyword evidence="6" id="KW-0378">Hydrolase</keyword>
<dbReference type="OrthoDB" id="5654315at2"/>
<dbReference type="PROSITE" id="PS50235">
    <property type="entry name" value="USP_3"/>
    <property type="match status" value="1"/>
</dbReference>
<dbReference type="SUPFAM" id="SSF56300">
    <property type="entry name" value="Metallo-dependent phosphatases"/>
    <property type="match status" value="1"/>
</dbReference>
<dbReference type="HOGENOM" id="CLU_343150_0_0_6"/>
<dbReference type="EMBL" id="CP010427">
    <property type="protein sequence ID" value="AJC48673.1"/>
    <property type="molecule type" value="Genomic_DNA"/>
</dbReference>
<accession>A0A0A8E3V9</accession>
<comment type="catalytic activity">
    <reaction evidence="1">
        <text>Thiol-dependent hydrolysis of ester, thioester, amide, peptide and isopeptide bonds formed by the C-terminal Gly of ubiquitin (a 76-residue protein attached to proteins as an intracellular targeting signal).</text>
        <dbReference type="EC" id="3.4.19.12"/>
    </reaction>
</comment>
<dbReference type="EC" id="3.4.19.12" evidence="3"/>
<evidence type="ECO:0000256" key="7">
    <source>
        <dbReference type="ARBA" id="ARBA00022807"/>
    </source>
</evidence>
<dbReference type="CDD" id="cd02257">
    <property type="entry name" value="Peptidase_C19"/>
    <property type="match status" value="1"/>
</dbReference>
<keyword evidence="5" id="KW-0833">Ubl conjugation pathway</keyword>
<feature type="compositionally biased region" description="Polar residues" evidence="8">
    <location>
        <begin position="356"/>
        <end position="368"/>
    </location>
</feature>
<protein>
    <recommendedName>
        <fullName evidence="3">ubiquitinyl hydrolase 1</fullName>
        <ecNumber evidence="3">3.4.19.12</ecNumber>
    </recommendedName>
</protein>
<evidence type="ECO:0000256" key="4">
    <source>
        <dbReference type="ARBA" id="ARBA00022670"/>
    </source>
</evidence>
<organism evidence="10 11">
    <name type="scientific">Allofrancisella guangzhouensis</name>
    <dbReference type="NCBI Taxonomy" id="594679"/>
    <lineage>
        <taxon>Bacteria</taxon>
        <taxon>Pseudomonadati</taxon>
        <taxon>Pseudomonadota</taxon>
        <taxon>Gammaproteobacteria</taxon>
        <taxon>Thiotrichales</taxon>
        <taxon>Francisellaceae</taxon>
        <taxon>Allofrancisella</taxon>
    </lineage>
</organism>
<proteinExistence type="inferred from homology"/>
<evidence type="ECO:0000313" key="10">
    <source>
        <dbReference type="EMBL" id="AJC48673.1"/>
    </source>
</evidence>
<feature type="domain" description="USP" evidence="9">
    <location>
        <begin position="539"/>
        <end position="823"/>
    </location>
</feature>
<dbReference type="InterPro" id="IPR048521">
    <property type="entry name" value="WipA_Phos"/>
</dbReference>
<sequence length="825" mass="95147">MRDYTRYNVIKNKNLTYDTINIAQIQTELASNFKIESDQKVTVAIGDLHGNALKAIRFLIEIGMIDLSQHNLQDIYRTLQNSYLSNMYDKFENALDKIVFDIDRIKQTKLVFIGDTLADRGHSDYMTLLVFKKMAEKGIEIDYTICLSNHDVQFIYYLDVYLFPEKTTSLEGLPCIYGQGEVCVSYDLDKLDKTQKHKLLINYYEVYLSHLKVMEYEAIEGKEIVYSHAPCNFEAIKKIKFAPKGKNLHDTIADINNSFQAALTSAENLFGYNWVYDTGLFEFVWNRKTTTTKFVEASIINIFGHVSDMEIINQNQVNLDSDLGKYNIFDKKGLKIFSVYKYQPSSNLKETVYKSCNSSTDNGSVKSESTSKRKNIGSYSSKTSAKIKDIEPIKGDVLEILEKYLKTNPNNASRSRNVWLYFKGRNHIGRLEKVFNSIKSSTSIEEIQSILENQKNIFDFAHSYTKSKDSQIYEHWNKFGGIKNVPQNLDSSKFYQTIRTAITAVNVHVSSYKNLDKRTGNYNVSNPNSHFNVNSEFFTTLPNVGNTCYINSSLQLLDHINGPSQNFFKFQAFSTRSGLSSLISDFWLPDGQTFNSNTSQQDAAEFLQSLINSNRYKESFLPIFKISHRVQKKVTSCQTHAHIPQFSTDDLNMLHIGINEGRIQQQHNLPLKKLLEEAEQEEMPLNDQVCYACMEEAHDNDYSVKNEKKYKRGHGVETRKLISASKYFIIHLKRFGYDQDGGVYKISSTINIEDELRIQDENYKLVAYIVHEGKSLRNGHYYLISLKKYPVLYKISDDQIAKIYPSEEIKLRKQAYIILYKKNGN</sequence>
<dbReference type="InterPro" id="IPR050164">
    <property type="entry name" value="Peptidase_C19"/>
</dbReference>
<dbReference type="STRING" id="594679.SD28_02930"/>
<dbReference type="RefSeq" id="WP_039123940.1">
    <property type="nucleotide sequence ID" value="NZ_CP010427.1"/>
</dbReference>
<dbReference type="GO" id="GO:0005829">
    <property type="term" value="C:cytosol"/>
    <property type="evidence" value="ECO:0007669"/>
    <property type="project" value="TreeGrafter"/>
</dbReference>
<dbReference type="KEGG" id="fgu:SD28_02930"/>
<evidence type="ECO:0000259" key="9">
    <source>
        <dbReference type="PROSITE" id="PS50235"/>
    </source>
</evidence>
<dbReference type="InterPro" id="IPR001394">
    <property type="entry name" value="Peptidase_C19_UCH"/>
</dbReference>
<reference evidence="10 11" key="1">
    <citation type="submission" date="2014-12" db="EMBL/GenBank/DDBJ databases">
        <title>Complete genome sequence of Francisella guanzhouensis strain 08HL01032 isolated from air-conditioning system in China.</title>
        <authorList>
            <person name="Svensson D."/>
            <person name="Ohrman C."/>
            <person name="Backman S."/>
            <person name="Karlsson E."/>
            <person name="Nilsson E."/>
            <person name="Bystrom M."/>
            <person name="Larkeryd A."/>
            <person name="Stenberg P."/>
            <person name="Scholtz H.C."/>
            <person name="Forsman M."/>
            <person name="Sjodin A."/>
        </authorList>
    </citation>
    <scope>NUCLEOTIDE SEQUENCE [LARGE SCALE GENOMIC DNA]</scope>
    <source>
        <strain evidence="10 11">08HL01032</strain>
    </source>
</reference>
<dbReference type="PANTHER" id="PTHR24006:SF758">
    <property type="entry name" value="UBIQUITIN CARBOXYL-TERMINAL HYDROLASE 36"/>
    <property type="match status" value="1"/>
</dbReference>
<evidence type="ECO:0000256" key="8">
    <source>
        <dbReference type="SAM" id="MobiDB-lite"/>
    </source>
</evidence>
<evidence type="ECO:0000256" key="2">
    <source>
        <dbReference type="ARBA" id="ARBA00009085"/>
    </source>
</evidence>